<dbReference type="EMBL" id="CAJNNW010024510">
    <property type="protein sequence ID" value="CAE8672877.1"/>
    <property type="molecule type" value="Genomic_DNA"/>
</dbReference>
<name>A0A813J935_POLGL</name>
<accession>A0A813J935</accession>
<reference evidence="2" key="1">
    <citation type="submission" date="2021-02" db="EMBL/GenBank/DDBJ databases">
        <authorList>
            <person name="Dougan E. K."/>
            <person name="Rhodes N."/>
            <person name="Thang M."/>
            <person name="Chan C."/>
        </authorList>
    </citation>
    <scope>NUCLEOTIDE SEQUENCE</scope>
</reference>
<feature type="chain" id="PRO_5032368695" description="Subtilisin" evidence="1">
    <location>
        <begin position="38"/>
        <end position="176"/>
    </location>
</feature>
<proteinExistence type="predicted"/>
<gene>
    <name evidence="2" type="ORF">PGLA2088_LOCUS18267</name>
</gene>
<keyword evidence="1" id="KW-0732">Signal</keyword>
<dbReference type="AlphaFoldDB" id="A0A813J935"/>
<organism evidence="2 3">
    <name type="scientific">Polarella glacialis</name>
    <name type="common">Dinoflagellate</name>
    <dbReference type="NCBI Taxonomy" id="89957"/>
    <lineage>
        <taxon>Eukaryota</taxon>
        <taxon>Sar</taxon>
        <taxon>Alveolata</taxon>
        <taxon>Dinophyceae</taxon>
        <taxon>Suessiales</taxon>
        <taxon>Suessiaceae</taxon>
        <taxon>Polarella</taxon>
    </lineage>
</organism>
<evidence type="ECO:0008006" key="4">
    <source>
        <dbReference type="Google" id="ProtNLM"/>
    </source>
</evidence>
<comment type="caution">
    <text evidence="2">The sequence shown here is derived from an EMBL/GenBank/DDBJ whole genome shotgun (WGS) entry which is preliminary data.</text>
</comment>
<protein>
    <recommendedName>
        <fullName evidence="4">Subtilisin</fullName>
    </recommendedName>
</protein>
<feature type="signal peptide" evidence="1">
    <location>
        <begin position="1"/>
        <end position="37"/>
    </location>
</feature>
<dbReference type="Proteomes" id="UP000626109">
    <property type="component" value="Unassembled WGS sequence"/>
</dbReference>
<evidence type="ECO:0000313" key="3">
    <source>
        <dbReference type="Proteomes" id="UP000626109"/>
    </source>
</evidence>
<feature type="non-terminal residue" evidence="2">
    <location>
        <position position="1"/>
    </location>
</feature>
<sequence length="176" mass="19068">MVVSTSGVCFGSCVPCLCLALAAALCLALAAVSPALSQEIEAPANFHCSSETFLGGSHWSQKGLAVDDTTMQNCSGDIPKTWPNSGSGHEDAAGVRSLRLFKAWSPAWPPEGRLASWKRLVKYIHQNDVLLLLGTSISCDVESDKQQWEWAKELMKMVGKRHILALAIGNEVEYLH</sequence>
<evidence type="ECO:0000256" key="1">
    <source>
        <dbReference type="SAM" id="SignalP"/>
    </source>
</evidence>
<evidence type="ECO:0000313" key="2">
    <source>
        <dbReference type="EMBL" id="CAE8672877.1"/>
    </source>
</evidence>